<evidence type="ECO:0000259" key="8">
    <source>
        <dbReference type="Pfam" id="PF01425"/>
    </source>
</evidence>
<feature type="transmembrane region" description="Helical" evidence="6">
    <location>
        <begin position="556"/>
        <end position="577"/>
    </location>
</feature>
<dbReference type="EMBL" id="FOTR01000002">
    <property type="protein sequence ID" value="SFL55208.1"/>
    <property type="molecule type" value="Genomic_DNA"/>
</dbReference>
<dbReference type="RefSeq" id="WP_245780732.1">
    <property type="nucleotide sequence ID" value="NZ_FOTR01000002.1"/>
</dbReference>
<keyword evidence="3" id="KW-0964">Secreted</keyword>
<dbReference type="STRING" id="334253.SAMN04487943_102179"/>
<sequence length="585" mass="63653">MFKSKSSILLNHIVIVTLIFLIGITGFTFTQPVSAAGEFPFEEITVEKLMAGYSEGEYTSEEVVQSYLNRIEKYEESYNAFTVLNPDALEEAREIDRLREEGEELGPLAGVPIVMKEAVNMAGFPTTFGWAPLSKEAGGIELIPSEDATIVKRLIEAGAIIIGRTNIPAFSASGTHANTSWAGSTYNALDRNVAPGGSSSGTATSVSGNFAVLGIAEETGGSIQNPAAAQALVGIKPSFGLVPTTGVTPLAGSTRDVLGPHARTVEDAARMLDVIAGYSEEDPKTEAAKGHVPDSYTNTLDDTALEGKRLGLYGPSWRTDEELTEETQELYDQAIEELESQGAEVVTDPFEGSEFAEFVEEEGNIGYEAFFYDLDNYLENLDPSDDSLSVDSVFEEVGEIPWTEDGPLSWLRDRMDIEKGLEDPDVEPDLTNFEEVKSEYLRIIESVMEEHDLDGFVYPQMSKVTPSLGEEDIGATTVSEINISGLPLITIPAGYYDNGSPFAIAMFGKTWSEADLIGMAYDYEQATDHRESPELVVAPITETEDGGELPNTAKNYSVYMLIGMLITLAGLVVYVRFRNHTKKTQ</sequence>
<dbReference type="Proteomes" id="UP000198565">
    <property type="component" value="Unassembled WGS sequence"/>
</dbReference>
<feature type="domain" description="Gram-positive cocci surface proteins LPxTG" evidence="7">
    <location>
        <begin position="546"/>
        <end position="579"/>
    </location>
</feature>
<evidence type="ECO:0000256" key="1">
    <source>
        <dbReference type="ARBA" id="ARBA00004168"/>
    </source>
</evidence>
<dbReference type="InterPro" id="IPR023631">
    <property type="entry name" value="Amidase_dom"/>
</dbReference>
<accession>A0A1I4ILI4</accession>
<dbReference type="PANTHER" id="PTHR42678:SF34">
    <property type="entry name" value="OS04G0183300 PROTEIN"/>
    <property type="match status" value="1"/>
</dbReference>
<evidence type="ECO:0000313" key="10">
    <source>
        <dbReference type="Proteomes" id="UP000198565"/>
    </source>
</evidence>
<keyword evidence="10" id="KW-1185">Reference proteome</keyword>
<name>A0A1I4ILI4_9BACI</name>
<dbReference type="SUPFAM" id="SSF75304">
    <property type="entry name" value="Amidase signature (AS) enzymes"/>
    <property type="match status" value="1"/>
</dbReference>
<evidence type="ECO:0000256" key="2">
    <source>
        <dbReference type="ARBA" id="ARBA00022512"/>
    </source>
</evidence>
<evidence type="ECO:0000259" key="7">
    <source>
        <dbReference type="Pfam" id="PF00746"/>
    </source>
</evidence>
<comment type="subcellular location">
    <subcellularLocation>
        <location evidence="1">Secreted</location>
        <location evidence="1">Cell wall</location>
        <topology evidence="1">Peptidoglycan-anchor</topology>
    </subcellularLocation>
</comment>
<protein>
    <submittedName>
        <fullName evidence="9">Amidase</fullName>
    </submittedName>
</protein>
<dbReference type="InterPro" id="IPR019931">
    <property type="entry name" value="LPXTG_anchor"/>
</dbReference>
<proteinExistence type="predicted"/>
<evidence type="ECO:0000313" key="9">
    <source>
        <dbReference type="EMBL" id="SFL55208.1"/>
    </source>
</evidence>
<keyword evidence="6" id="KW-0472">Membrane</keyword>
<reference evidence="10" key="1">
    <citation type="submission" date="2016-10" db="EMBL/GenBank/DDBJ databases">
        <authorList>
            <person name="Varghese N."/>
            <person name="Submissions S."/>
        </authorList>
    </citation>
    <scope>NUCLEOTIDE SEQUENCE [LARGE SCALE GENOMIC DNA]</scope>
    <source>
        <strain evidence="10">CGMCC 1.4250</strain>
    </source>
</reference>
<keyword evidence="6" id="KW-1133">Transmembrane helix</keyword>
<dbReference type="Gene3D" id="3.90.1300.10">
    <property type="entry name" value="Amidase signature (AS) domain"/>
    <property type="match status" value="1"/>
</dbReference>
<dbReference type="PANTHER" id="PTHR42678">
    <property type="entry name" value="AMIDASE"/>
    <property type="match status" value="1"/>
</dbReference>
<dbReference type="NCBIfam" id="TIGR01167">
    <property type="entry name" value="LPXTG_anchor"/>
    <property type="match status" value="1"/>
</dbReference>
<keyword evidence="5" id="KW-0572">Peptidoglycan-anchor</keyword>
<organism evidence="9 10">
    <name type="scientific">Gracilibacillus orientalis</name>
    <dbReference type="NCBI Taxonomy" id="334253"/>
    <lineage>
        <taxon>Bacteria</taxon>
        <taxon>Bacillati</taxon>
        <taxon>Bacillota</taxon>
        <taxon>Bacilli</taxon>
        <taxon>Bacillales</taxon>
        <taxon>Bacillaceae</taxon>
        <taxon>Gracilibacillus</taxon>
    </lineage>
</organism>
<dbReference type="AlphaFoldDB" id="A0A1I4ILI4"/>
<keyword evidence="4" id="KW-0732">Signal</keyword>
<evidence type="ECO:0000256" key="6">
    <source>
        <dbReference type="SAM" id="Phobius"/>
    </source>
</evidence>
<evidence type="ECO:0000256" key="3">
    <source>
        <dbReference type="ARBA" id="ARBA00022525"/>
    </source>
</evidence>
<dbReference type="InterPro" id="IPR036928">
    <property type="entry name" value="AS_sf"/>
</dbReference>
<evidence type="ECO:0000256" key="4">
    <source>
        <dbReference type="ARBA" id="ARBA00022729"/>
    </source>
</evidence>
<dbReference type="Pfam" id="PF01425">
    <property type="entry name" value="Amidase"/>
    <property type="match status" value="1"/>
</dbReference>
<gene>
    <name evidence="9" type="ORF">SAMN04487943_102179</name>
</gene>
<keyword evidence="2" id="KW-0134">Cell wall</keyword>
<feature type="domain" description="Amidase" evidence="8">
    <location>
        <begin position="62"/>
        <end position="516"/>
    </location>
</feature>
<dbReference type="Pfam" id="PF00746">
    <property type="entry name" value="Gram_pos_anchor"/>
    <property type="match status" value="1"/>
</dbReference>
<evidence type="ECO:0000256" key="5">
    <source>
        <dbReference type="ARBA" id="ARBA00023088"/>
    </source>
</evidence>
<keyword evidence="6" id="KW-0812">Transmembrane</keyword>